<comment type="caution">
    <text evidence="1">The sequence shown here is derived from an EMBL/GenBank/DDBJ whole genome shotgun (WGS) entry which is preliminary data.</text>
</comment>
<reference evidence="1 2" key="1">
    <citation type="submission" date="2019-02" db="EMBL/GenBank/DDBJ databases">
        <title>Sequencing the genomes of 1000 actinobacteria strains.</title>
        <authorList>
            <person name="Klenk H.-P."/>
        </authorList>
    </citation>
    <scope>NUCLEOTIDE SEQUENCE [LARGE SCALE GENOMIC DNA]</scope>
    <source>
        <strain evidence="1 2">DSM 44509</strain>
    </source>
</reference>
<dbReference type="Proteomes" id="UP000292507">
    <property type="component" value="Unassembled WGS sequence"/>
</dbReference>
<organism evidence="1 2">
    <name type="scientific">Blastococcus saxobsidens</name>
    <dbReference type="NCBI Taxonomy" id="138336"/>
    <lineage>
        <taxon>Bacteria</taxon>
        <taxon>Bacillati</taxon>
        <taxon>Actinomycetota</taxon>
        <taxon>Actinomycetes</taxon>
        <taxon>Geodermatophilales</taxon>
        <taxon>Geodermatophilaceae</taxon>
        <taxon>Blastococcus</taxon>
    </lineage>
</organism>
<evidence type="ECO:0008006" key="3">
    <source>
        <dbReference type="Google" id="ProtNLM"/>
    </source>
</evidence>
<gene>
    <name evidence="1" type="ORF">BKA19_2419</name>
</gene>
<dbReference type="RefSeq" id="WP_104529562.1">
    <property type="nucleotide sequence ID" value="NZ_POQT01000029.1"/>
</dbReference>
<dbReference type="EMBL" id="SHKV01000001">
    <property type="protein sequence ID" value="RZU32717.1"/>
    <property type="molecule type" value="Genomic_DNA"/>
</dbReference>
<dbReference type="OrthoDB" id="5195569at2"/>
<protein>
    <recommendedName>
        <fullName evidence="3">Excreted virulence factor EspC (Type VII ESX diderm)</fullName>
    </recommendedName>
</protein>
<evidence type="ECO:0000313" key="1">
    <source>
        <dbReference type="EMBL" id="RZU32717.1"/>
    </source>
</evidence>
<keyword evidence="2" id="KW-1185">Reference proteome</keyword>
<sequence length="100" mass="10987">MADIEVDLPLLRETAGGLGMLMHEFQRSADIVADAEPAIGRNALLDEVREFVDEWTCNREKLLASLQAVYEAATQSHDAYVQVDNELAHAIQTATESCSP</sequence>
<name>A0A4Q7Y6R9_9ACTN</name>
<dbReference type="AlphaFoldDB" id="A0A4Q7Y6R9"/>
<evidence type="ECO:0000313" key="2">
    <source>
        <dbReference type="Proteomes" id="UP000292507"/>
    </source>
</evidence>
<accession>A0A4Q7Y6R9</accession>
<proteinExistence type="predicted"/>